<proteinExistence type="predicted"/>
<evidence type="ECO:0000313" key="3">
    <source>
        <dbReference type="Proteomes" id="UP000616885"/>
    </source>
</evidence>
<name>A0A8H7K247_BIOOC</name>
<reference evidence="2" key="1">
    <citation type="submission" date="2020-10" db="EMBL/GenBank/DDBJ databases">
        <title>High-Quality Genome Resource of Clonostachys rosea strain S41 by Oxford Nanopore Long-Read Sequencing.</title>
        <authorList>
            <person name="Wang H."/>
        </authorList>
    </citation>
    <scope>NUCLEOTIDE SEQUENCE</scope>
    <source>
        <strain evidence="2">S41</strain>
    </source>
</reference>
<organism evidence="2 3">
    <name type="scientific">Bionectria ochroleuca</name>
    <name type="common">Gliocladium roseum</name>
    <dbReference type="NCBI Taxonomy" id="29856"/>
    <lineage>
        <taxon>Eukaryota</taxon>
        <taxon>Fungi</taxon>
        <taxon>Dikarya</taxon>
        <taxon>Ascomycota</taxon>
        <taxon>Pezizomycotina</taxon>
        <taxon>Sordariomycetes</taxon>
        <taxon>Hypocreomycetidae</taxon>
        <taxon>Hypocreales</taxon>
        <taxon>Bionectriaceae</taxon>
        <taxon>Clonostachys</taxon>
    </lineage>
</organism>
<dbReference type="GO" id="GO:0016491">
    <property type="term" value="F:oxidoreductase activity"/>
    <property type="evidence" value="ECO:0007669"/>
    <property type="project" value="InterPro"/>
</dbReference>
<gene>
    <name evidence="2" type="ORF">IM811_007148</name>
</gene>
<protein>
    <recommendedName>
        <fullName evidence="1">Amine oxidase domain-containing protein</fullName>
    </recommendedName>
</protein>
<dbReference type="InterPro" id="IPR036188">
    <property type="entry name" value="FAD/NAD-bd_sf"/>
</dbReference>
<dbReference type="Proteomes" id="UP000616885">
    <property type="component" value="Unassembled WGS sequence"/>
</dbReference>
<evidence type="ECO:0000313" key="2">
    <source>
        <dbReference type="EMBL" id="KAF9742966.1"/>
    </source>
</evidence>
<dbReference type="Pfam" id="PF01593">
    <property type="entry name" value="Amino_oxidase"/>
    <property type="match status" value="1"/>
</dbReference>
<dbReference type="EMBL" id="JADCTT010000019">
    <property type="protein sequence ID" value="KAF9742966.1"/>
    <property type="molecule type" value="Genomic_DNA"/>
</dbReference>
<comment type="caution">
    <text evidence="2">The sequence shown here is derived from an EMBL/GenBank/DDBJ whole genome shotgun (WGS) entry which is preliminary data.</text>
</comment>
<dbReference type="Gene3D" id="1.10.10.1620">
    <property type="match status" value="1"/>
</dbReference>
<dbReference type="SUPFAM" id="SSF51905">
    <property type="entry name" value="FAD/NAD(P)-binding domain"/>
    <property type="match status" value="1"/>
</dbReference>
<evidence type="ECO:0000259" key="1">
    <source>
        <dbReference type="Pfam" id="PF01593"/>
    </source>
</evidence>
<dbReference type="InterPro" id="IPR002937">
    <property type="entry name" value="Amino_oxidase"/>
</dbReference>
<accession>A0A8H7K247</accession>
<feature type="domain" description="Amine oxidase" evidence="1">
    <location>
        <begin position="44"/>
        <end position="73"/>
    </location>
</feature>
<sequence>MTPERRIRVAAENLHTVFPEANSLNYLETMRSPDWGYPEGSSNYRVFFAGEHASYTHGWTHGAMEAGLRCAQQAHTSANSLPSKQVFGSSLWIKL</sequence>
<dbReference type="AlphaFoldDB" id="A0A8H7K247"/>